<dbReference type="InterPro" id="IPR032867">
    <property type="entry name" value="DYW_dom"/>
</dbReference>
<feature type="repeat" description="PPR" evidence="3">
    <location>
        <begin position="329"/>
        <end position="363"/>
    </location>
</feature>
<dbReference type="InterPro" id="IPR046960">
    <property type="entry name" value="PPR_At4g14850-like_plant"/>
</dbReference>
<dbReference type="InterPro" id="IPR011990">
    <property type="entry name" value="TPR-like_helical_dom_sf"/>
</dbReference>
<dbReference type="GO" id="GO:0009451">
    <property type="term" value="P:RNA modification"/>
    <property type="evidence" value="ECO:0007669"/>
    <property type="project" value="InterPro"/>
</dbReference>
<feature type="repeat" description="PPR" evidence="3">
    <location>
        <begin position="228"/>
        <end position="262"/>
    </location>
</feature>
<dbReference type="FunFam" id="1.25.40.10:FF:000031">
    <property type="entry name" value="Pentatricopeptide repeat-containing protein mitochondrial"/>
    <property type="match status" value="1"/>
</dbReference>
<dbReference type="GO" id="GO:0008270">
    <property type="term" value="F:zinc ion binding"/>
    <property type="evidence" value="ECO:0007669"/>
    <property type="project" value="InterPro"/>
</dbReference>
<dbReference type="OrthoDB" id="330671at2759"/>
<dbReference type="FunFam" id="1.25.40.10:FF:000366">
    <property type="entry name" value="Pentatricopeptide (PPR) repeat-containing protein"/>
    <property type="match status" value="1"/>
</dbReference>
<keyword evidence="6" id="KW-1185">Reference proteome</keyword>
<dbReference type="AlphaFoldDB" id="A0A5J5AUY5"/>
<dbReference type="Proteomes" id="UP000325577">
    <property type="component" value="Linkage Group LG19"/>
</dbReference>
<sequence length="630" mass="71427">MVHFLPNLNTQMILTLPTCAIPITNPSKKPTSNTNVTLLQLCNHLEEAKQVHALMIKTSQISDTYSASRLAEFYAISDHGSLKYAETVVYSMEEPYIFSWNTLIRGNLIKKNTDKTIFFFDQMLRKSIEPDHYTFTLVLKACTQLSEPEVGKQIHSQIMKRGLEHIPFIRNKLIHFYSVFGSIVDARKLFDTSSELDIVTWNSMLEGYAENEDDESLHQIFNAMPSRDVVSWNTMIAYYVRMGDFREALEMFRRMQEEEEQLDRVTLISILAAVAHLGALAQGRWVHACTRKQRIKLDEKLGSALVHMYSKCGCLDGAMEAFNETKRKSVDVWNAMIGGLATNGQSLKAIELFSKMELSNVRPNAITFSCILNACSHGGLVEEGWGYFNRMKIYYGIEPDIAHYGCLVDLLGRAGLFDKAKVIIDSMPIKADAVMWKALLGACRIHGNFEMGEKVGLQLIELDPDDHANYVLLSNVYAMANKWDQVHKLRKTMWERGTRKPPGCSSIELDGIIHEFTVGDITHSRKKEIYEMLDEMGKRLKLAGYVADTKQVLLDINEEVKENSLGHHSEKLAVAFGLINTRAGTTIRINPKPHPLPKCIKANFFLHTLEEILYGGKGIDRPGKRIRLII</sequence>
<name>A0A5J5AUY5_9ASTE</name>
<feature type="repeat" description="PPR" evidence="3">
    <location>
        <begin position="96"/>
        <end position="130"/>
    </location>
</feature>
<dbReference type="Pfam" id="PF20431">
    <property type="entry name" value="E_motif"/>
    <property type="match status" value="1"/>
</dbReference>
<dbReference type="Pfam" id="PF01535">
    <property type="entry name" value="PPR"/>
    <property type="match status" value="1"/>
</dbReference>
<evidence type="ECO:0000313" key="5">
    <source>
        <dbReference type="EMBL" id="KAA8532831.1"/>
    </source>
</evidence>
<dbReference type="Pfam" id="PF13041">
    <property type="entry name" value="PPR_2"/>
    <property type="match status" value="3"/>
</dbReference>
<dbReference type="GO" id="GO:0003723">
    <property type="term" value="F:RNA binding"/>
    <property type="evidence" value="ECO:0007669"/>
    <property type="project" value="InterPro"/>
</dbReference>
<gene>
    <name evidence="5" type="ORF">F0562_033052</name>
</gene>
<feature type="repeat" description="PPR" evidence="3">
    <location>
        <begin position="197"/>
        <end position="227"/>
    </location>
</feature>
<evidence type="ECO:0000256" key="1">
    <source>
        <dbReference type="ARBA" id="ARBA00006643"/>
    </source>
</evidence>
<evidence type="ECO:0000259" key="4">
    <source>
        <dbReference type="Pfam" id="PF14432"/>
    </source>
</evidence>
<reference evidence="5 6" key="1">
    <citation type="submission" date="2019-09" db="EMBL/GenBank/DDBJ databases">
        <title>A chromosome-level genome assembly of the Chinese tupelo Nyssa sinensis.</title>
        <authorList>
            <person name="Yang X."/>
            <person name="Kang M."/>
            <person name="Yang Y."/>
            <person name="Xiong H."/>
            <person name="Wang M."/>
            <person name="Zhang Z."/>
            <person name="Wang Z."/>
            <person name="Wu H."/>
            <person name="Ma T."/>
            <person name="Liu J."/>
            <person name="Xi Z."/>
        </authorList>
    </citation>
    <scope>NUCLEOTIDE SEQUENCE [LARGE SCALE GENOMIC DNA]</scope>
    <source>
        <strain evidence="5">J267</strain>
        <tissue evidence="5">Leaf</tissue>
    </source>
</reference>
<proteinExistence type="inferred from homology"/>
<accession>A0A5J5AUY5</accession>
<comment type="similarity">
    <text evidence="1">Belongs to the PPR family. PCMP-H subfamily.</text>
</comment>
<evidence type="ECO:0000256" key="3">
    <source>
        <dbReference type="PROSITE-ProRule" id="PRU00708"/>
    </source>
</evidence>
<dbReference type="FunFam" id="1.25.40.10:FF:000470">
    <property type="entry name" value="Pentatricopeptide repeat-containing protein At5g66520"/>
    <property type="match status" value="1"/>
</dbReference>
<dbReference type="EMBL" id="CM018042">
    <property type="protein sequence ID" value="KAA8532831.1"/>
    <property type="molecule type" value="Genomic_DNA"/>
</dbReference>
<evidence type="ECO:0000313" key="6">
    <source>
        <dbReference type="Proteomes" id="UP000325577"/>
    </source>
</evidence>
<dbReference type="Pfam" id="PF14432">
    <property type="entry name" value="DYW_deaminase"/>
    <property type="match status" value="1"/>
</dbReference>
<dbReference type="SUPFAM" id="SSF48452">
    <property type="entry name" value="TPR-like"/>
    <property type="match status" value="1"/>
</dbReference>
<dbReference type="InterPro" id="IPR046848">
    <property type="entry name" value="E_motif"/>
</dbReference>
<dbReference type="NCBIfam" id="TIGR00756">
    <property type="entry name" value="PPR"/>
    <property type="match status" value="4"/>
</dbReference>
<dbReference type="InterPro" id="IPR002885">
    <property type="entry name" value="PPR_rpt"/>
</dbReference>
<protein>
    <recommendedName>
        <fullName evidence="4">DYW domain-containing protein</fullName>
    </recommendedName>
</protein>
<evidence type="ECO:0000256" key="2">
    <source>
        <dbReference type="ARBA" id="ARBA00022737"/>
    </source>
</evidence>
<organism evidence="5 6">
    <name type="scientific">Nyssa sinensis</name>
    <dbReference type="NCBI Taxonomy" id="561372"/>
    <lineage>
        <taxon>Eukaryota</taxon>
        <taxon>Viridiplantae</taxon>
        <taxon>Streptophyta</taxon>
        <taxon>Embryophyta</taxon>
        <taxon>Tracheophyta</taxon>
        <taxon>Spermatophyta</taxon>
        <taxon>Magnoliopsida</taxon>
        <taxon>eudicotyledons</taxon>
        <taxon>Gunneridae</taxon>
        <taxon>Pentapetalae</taxon>
        <taxon>asterids</taxon>
        <taxon>Cornales</taxon>
        <taxon>Nyssaceae</taxon>
        <taxon>Nyssa</taxon>
    </lineage>
</organism>
<dbReference type="PROSITE" id="PS51375">
    <property type="entry name" value="PPR"/>
    <property type="match status" value="4"/>
</dbReference>
<keyword evidence="2" id="KW-0677">Repeat</keyword>
<dbReference type="Gene3D" id="1.25.40.10">
    <property type="entry name" value="Tetratricopeptide repeat domain"/>
    <property type="match status" value="2"/>
</dbReference>
<feature type="domain" description="DYW" evidence="4">
    <location>
        <begin position="544"/>
        <end position="590"/>
    </location>
</feature>
<dbReference type="PANTHER" id="PTHR47926:SF384">
    <property type="entry name" value="DYW DOMAIN-CONTAINING PROTEIN"/>
    <property type="match status" value="1"/>
</dbReference>
<dbReference type="PANTHER" id="PTHR47926">
    <property type="entry name" value="PENTATRICOPEPTIDE REPEAT-CONTAINING PROTEIN"/>
    <property type="match status" value="1"/>
</dbReference>